<dbReference type="Gene3D" id="3.10.620.30">
    <property type="match status" value="1"/>
</dbReference>
<evidence type="ECO:0000256" key="1">
    <source>
        <dbReference type="SAM" id="Coils"/>
    </source>
</evidence>
<dbReference type="PANTHER" id="PTHR42736">
    <property type="entry name" value="PROTEIN-GLUTAMINE GAMMA-GLUTAMYLTRANSFERASE"/>
    <property type="match status" value="1"/>
</dbReference>
<dbReference type="InterPro" id="IPR052901">
    <property type="entry name" value="Bact_TGase-like"/>
</dbReference>
<dbReference type="PANTHER" id="PTHR42736:SF1">
    <property type="entry name" value="PROTEIN-GLUTAMINE GAMMA-GLUTAMYLTRANSFERASE"/>
    <property type="match status" value="1"/>
</dbReference>
<dbReference type="InterPro" id="IPR002931">
    <property type="entry name" value="Transglutaminase-like"/>
</dbReference>
<feature type="transmembrane region" description="Helical" evidence="2">
    <location>
        <begin position="601"/>
        <end position="622"/>
    </location>
</feature>
<evidence type="ECO:0000313" key="5">
    <source>
        <dbReference type="Proteomes" id="UP000245998"/>
    </source>
</evidence>
<keyword evidence="1" id="KW-0175">Coiled coil</keyword>
<evidence type="ECO:0000256" key="2">
    <source>
        <dbReference type="SAM" id="Phobius"/>
    </source>
</evidence>
<dbReference type="SUPFAM" id="SSF54001">
    <property type="entry name" value="Cysteine proteinases"/>
    <property type="match status" value="1"/>
</dbReference>
<keyword evidence="2" id="KW-1133">Transmembrane helix</keyword>
<sequence length="720" mass="83993">MKQLKSKRPDFYSFILFLLGFFLFWEWLLPLQEVGQIASFRILLLFTVFVFLLSYLNAPVWLTIPFNLIAILFVIHHTYFSGSIFKLQWLESFLSQLNDLFRSLVSGNFDSIGDVSRTFLFLLLLCLIGYLMKQWLIKRRNAFLFLFMTIIYVTVIDTFTPYDARFAIIRIVVMGFILIGLLQVAKIQENEGFGPRLRFPVTWFGLVVVMILTASLVGIAAPKAEPQWEDPVPFIKSLANMEDENGLNGQTKKIGYGTNDEHLGGPFELDTTPVFYADSDTEHYWRAETRDVYTGKGWTSSREETKPFYGTSKTLYEENAKIEEKEANIQMTGLLSYPFLFYPGQLKKVKTPDIHATFEEDRQSGKISTKKNGRNYTLKEYTLTYDDPTFSIDELKKSDGLSYPEEIQQTYLQLPDTLPNRVEKLAREVTADSETSYEKAKDIESYFSRNGFEYDTKNVAIPGEKDDYVDQFLFETKKGYCDNFSSSMVVMLRSIGIPARWVKGFTEGDFKEILADGKKRHLITNKNAHSWVEAYFPGSGWVPFEPTRGFQNPFQFISTFESTAAQIENRQVQDEKEEEKNEVQHNENGQERETIFPRINLPALLAIVGAVLLIGLLFMKYYRSLARQWVLRKYSNRFGESKFFDAYKSLLWLFDMHGYKREPHQTLREFAFEIDEKLGNHFMMKLTKVYEEKLYSSKKEEYNWPEIEKLWKNLIKKLSY</sequence>
<gene>
    <name evidence="4" type="ORF">DCC39_16910</name>
</gene>
<feature type="transmembrane region" description="Helical" evidence="2">
    <location>
        <begin position="60"/>
        <end position="80"/>
    </location>
</feature>
<name>A0A2U1JQ74_9BACI</name>
<dbReference type="Proteomes" id="UP000245998">
    <property type="component" value="Unassembled WGS sequence"/>
</dbReference>
<dbReference type="InterPro" id="IPR021878">
    <property type="entry name" value="TgpA_N"/>
</dbReference>
<organism evidence="4 5">
    <name type="scientific">Pueribacillus theae</name>
    <dbReference type="NCBI Taxonomy" id="2171751"/>
    <lineage>
        <taxon>Bacteria</taxon>
        <taxon>Bacillati</taxon>
        <taxon>Bacillota</taxon>
        <taxon>Bacilli</taxon>
        <taxon>Bacillales</taxon>
        <taxon>Bacillaceae</taxon>
        <taxon>Pueribacillus</taxon>
    </lineage>
</organism>
<dbReference type="RefSeq" id="WP_116556079.1">
    <property type="nucleotide sequence ID" value="NZ_QCZG01000054.1"/>
</dbReference>
<keyword evidence="5" id="KW-1185">Reference proteome</keyword>
<dbReference type="Pfam" id="PF01841">
    <property type="entry name" value="Transglut_core"/>
    <property type="match status" value="1"/>
</dbReference>
<reference evidence="4 5" key="1">
    <citation type="submission" date="2018-04" db="EMBL/GenBank/DDBJ databases">
        <title>Camelliibacillus theae gen. nov., sp. nov., isolated from Pu'er tea.</title>
        <authorList>
            <person name="Niu L."/>
        </authorList>
    </citation>
    <scope>NUCLEOTIDE SEQUENCE [LARGE SCALE GENOMIC DNA]</scope>
    <source>
        <strain evidence="4 5">T8</strain>
    </source>
</reference>
<keyword evidence="2" id="KW-0472">Membrane</keyword>
<feature type="coiled-coil region" evidence="1">
    <location>
        <begin position="562"/>
        <end position="593"/>
    </location>
</feature>
<dbReference type="Pfam" id="PF11992">
    <property type="entry name" value="TgpA_N"/>
    <property type="match status" value="1"/>
</dbReference>
<proteinExistence type="predicted"/>
<comment type="caution">
    <text evidence="4">The sequence shown here is derived from an EMBL/GenBank/DDBJ whole genome shotgun (WGS) entry which is preliminary data.</text>
</comment>
<dbReference type="OrthoDB" id="9804872at2"/>
<evidence type="ECO:0000313" key="4">
    <source>
        <dbReference type="EMBL" id="PWA07043.1"/>
    </source>
</evidence>
<accession>A0A2U1JQ74</accession>
<protein>
    <submittedName>
        <fullName evidence="4">Transglutaminase</fullName>
    </submittedName>
</protein>
<dbReference type="InterPro" id="IPR038765">
    <property type="entry name" value="Papain-like_cys_pep_sf"/>
</dbReference>
<evidence type="ECO:0000259" key="3">
    <source>
        <dbReference type="SMART" id="SM00460"/>
    </source>
</evidence>
<keyword evidence="2" id="KW-0812">Transmembrane</keyword>
<dbReference type="AlphaFoldDB" id="A0A2U1JQ74"/>
<feature type="transmembrane region" description="Helical" evidence="2">
    <location>
        <begin position="34"/>
        <end position="53"/>
    </location>
</feature>
<dbReference type="SMART" id="SM00460">
    <property type="entry name" value="TGc"/>
    <property type="match status" value="1"/>
</dbReference>
<feature type="transmembrane region" description="Helical" evidence="2">
    <location>
        <begin position="143"/>
        <end position="160"/>
    </location>
</feature>
<feature type="transmembrane region" description="Helical" evidence="2">
    <location>
        <begin position="166"/>
        <end position="185"/>
    </location>
</feature>
<feature type="domain" description="Transglutaminase-like" evidence="3">
    <location>
        <begin position="473"/>
        <end position="548"/>
    </location>
</feature>
<feature type="transmembrane region" description="Helical" evidence="2">
    <location>
        <begin position="197"/>
        <end position="221"/>
    </location>
</feature>
<feature type="transmembrane region" description="Helical" evidence="2">
    <location>
        <begin position="12"/>
        <end position="28"/>
    </location>
</feature>
<feature type="transmembrane region" description="Helical" evidence="2">
    <location>
        <begin position="115"/>
        <end position="131"/>
    </location>
</feature>
<dbReference type="EMBL" id="QCZG01000054">
    <property type="protein sequence ID" value="PWA07043.1"/>
    <property type="molecule type" value="Genomic_DNA"/>
</dbReference>